<dbReference type="Proteomes" id="UP001160027">
    <property type="component" value="Segment"/>
</dbReference>
<protein>
    <submittedName>
        <fullName evidence="1">Uncharacterized protein</fullName>
    </submittedName>
</protein>
<organism evidence="1 2">
    <name type="scientific">Bacteriophage sp</name>
    <dbReference type="NCBI Taxonomy" id="38018"/>
    <lineage>
        <taxon>Viruses</taxon>
    </lineage>
</organism>
<proteinExistence type="predicted"/>
<accession>A0ABY5TRS1</accession>
<dbReference type="EMBL" id="OP072523">
    <property type="protein sequence ID" value="UVX36380.1"/>
    <property type="molecule type" value="Genomic_DNA"/>
</dbReference>
<evidence type="ECO:0000313" key="1">
    <source>
        <dbReference type="EMBL" id="UVX36380.1"/>
    </source>
</evidence>
<reference evidence="2" key="1">
    <citation type="submission" date="2022-07" db="EMBL/GenBank/DDBJ databases">
        <title>High-quality bacteriophage genomes in the Japanese 4D cohort.</title>
        <authorList>
            <person name="Nishijima S."/>
        </authorList>
    </citation>
    <scope>NUCLEOTIDE SEQUENCE [LARGE SCALE GENOMIC DNA]</scope>
</reference>
<evidence type="ECO:0000313" key="2">
    <source>
        <dbReference type="Proteomes" id="UP001160027"/>
    </source>
</evidence>
<name>A0ABY5TRS1_9VIRU</name>
<sequence>METINYLTSIINLLQKTPQAQEIIDTQGLGQELTFGQIGIKDAKAFLKLYDVLGSVEGVKLTAIHECKTDTDRQYFFKLVSPITLYFFHCEGVSE</sequence>
<keyword evidence="2" id="KW-1185">Reference proteome</keyword>